<evidence type="ECO:0000313" key="1">
    <source>
        <dbReference type="EMBL" id="QGH30436.1"/>
    </source>
</evidence>
<gene>
    <name evidence="1" type="ORF">GHC21_12485</name>
</gene>
<organism evidence="1 2">
    <name type="scientific">Kluyvera intermedia</name>
    <name type="common">Enterobacter intermedius</name>
    <dbReference type="NCBI Taxonomy" id="61648"/>
    <lineage>
        <taxon>Bacteria</taxon>
        <taxon>Pseudomonadati</taxon>
        <taxon>Pseudomonadota</taxon>
        <taxon>Gammaproteobacteria</taxon>
        <taxon>Enterobacterales</taxon>
        <taxon>Enterobacteriaceae</taxon>
        <taxon>Kluyvera</taxon>
    </lineage>
</organism>
<dbReference type="Proteomes" id="UP000344450">
    <property type="component" value="Chromosome"/>
</dbReference>
<evidence type="ECO:0000313" key="2">
    <source>
        <dbReference type="Proteomes" id="UP000344450"/>
    </source>
</evidence>
<proteinExistence type="predicted"/>
<protein>
    <submittedName>
        <fullName evidence="1">Uncharacterized protein</fullName>
    </submittedName>
</protein>
<dbReference type="RefSeq" id="WP_153743081.1">
    <property type="nucleotide sequence ID" value="NZ_CP045843.1"/>
</dbReference>
<dbReference type="GeneID" id="91973226"/>
<sequence length="350" mass="40426">MTDIDIYDLAANVLSSITSALNHSHYNELHGKLTISYSTKKEINASASVLSSPDQPPSHNIDISYLLLKTLYRDIELYFEYMESKLDDDLIMGIWPENNFFQNILSLTPKNECIKNVFISAISWVYFHEFGHLSQEHGRIRGLQKGNRINVISEMYVTRDSTLSPQDSAVWHLTELAADYFATIMCVNEIRRHFGPSEVEQAITYLTIGLPLVLFRFQNTSFYINQDPPSGTHPNPLTRLEVVSPLIYEFLSEKNTDERKIIVNLCGVSTFSVSLFWTRIVYKEPKYPRHFILSGIVHRNDILEYLSHLIPVWDNISKEVHNSFTFAPRFFIITFTNELRKHVKMATPPN</sequence>
<keyword evidence="2" id="KW-1185">Reference proteome</keyword>
<accession>A0ABX6DPE1</accession>
<dbReference type="EMBL" id="CP045845">
    <property type="protein sequence ID" value="QGH30436.1"/>
    <property type="molecule type" value="Genomic_DNA"/>
</dbReference>
<name>A0ABX6DPE1_KLUIN</name>
<reference evidence="1 2" key="1">
    <citation type="submission" date="2019-10" db="EMBL/GenBank/DDBJ databases">
        <title>Complete genome sequencing of drug resistant plasmids in Kluyvera intermedia.</title>
        <authorList>
            <person name="Ke C."/>
            <person name="Jian S."/>
        </authorList>
    </citation>
    <scope>NUCLEOTIDE SEQUENCE [LARGE SCALE GENOMIC DNA]</scope>
    <source>
        <strain evidence="1 2">N2-1</strain>
    </source>
</reference>